<evidence type="ECO:0000313" key="3">
    <source>
        <dbReference type="Proteomes" id="UP000649617"/>
    </source>
</evidence>
<proteinExistence type="predicted"/>
<dbReference type="Proteomes" id="UP000649617">
    <property type="component" value="Unassembled WGS sequence"/>
</dbReference>
<organism evidence="2 3">
    <name type="scientific">Symbiodinium pilosum</name>
    <name type="common">Dinoflagellate</name>
    <dbReference type="NCBI Taxonomy" id="2952"/>
    <lineage>
        <taxon>Eukaryota</taxon>
        <taxon>Sar</taxon>
        <taxon>Alveolata</taxon>
        <taxon>Dinophyceae</taxon>
        <taxon>Suessiales</taxon>
        <taxon>Symbiodiniaceae</taxon>
        <taxon>Symbiodinium</taxon>
    </lineage>
</organism>
<dbReference type="OrthoDB" id="419172at2759"/>
<keyword evidence="1" id="KW-0812">Transmembrane</keyword>
<gene>
    <name evidence="2" type="ORF">SPIL2461_LOCUS1274</name>
</gene>
<accession>A0A812IWN6</accession>
<dbReference type="EMBL" id="CAJNIZ010001237">
    <property type="protein sequence ID" value="CAE7186143.1"/>
    <property type="molecule type" value="Genomic_DNA"/>
</dbReference>
<feature type="transmembrane region" description="Helical" evidence="1">
    <location>
        <begin position="121"/>
        <end position="145"/>
    </location>
</feature>
<keyword evidence="1" id="KW-0472">Membrane</keyword>
<evidence type="ECO:0000313" key="2">
    <source>
        <dbReference type="EMBL" id="CAE7186143.1"/>
    </source>
</evidence>
<evidence type="ECO:0000256" key="1">
    <source>
        <dbReference type="SAM" id="Phobius"/>
    </source>
</evidence>
<keyword evidence="1" id="KW-1133">Transmembrane helix</keyword>
<sequence>MSIQLVSQEEGEEAWLLGQEEGRGALEPENSQTSLASLSPRLKCVLLCILALGCAMVFARARAASVEQPSRFRQSILAKYEKGLEAKDSAQHDHSDFNVGPASLVWQCMSASVPTACQTSFASTFLAMLVAASICLVLGAIQFFLRRQSAELAMVRDDLKRIMQQPLIFDAHELKSSVPDLESKGRMKKAWDVSARRENLQVLDELALIMNRYPSVHFQLVGGSLGTGEISQRTESAFYEDFHSHFPSERMDWLQPYAQARALSLKRHLGQRGISFHRLHVSVRVQESNALVVEAFL</sequence>
<keyword evidence="3" id="KW-1185">Reference proteome</keyword>
<comment type="caution">
    <text evidence="2">The sequence shown here is derived from an EMBL/GenBank/DDBJ whole genome shotgun (WGS) entry which is preliminary data.</text>
</comment>
<dbReference type="AlphaFoldDB" id="A0A812IWN6"/>
<name>A0A812IWN6_SYMPI</name>
<reference evidence="2" key="1">
    <citation type="submission" date="2021-02" db="EMBL/GenBank/DDBJ databases">
        <authorList>
            <person name="Dougan E. K."/>
            <person name="Rhodes N."/>
            <person name="Thang M."/>
            <person name="Chan C."/>
        </authorList>
    </citation>
    <scope>NUCLEOTIDE SEQUENCE</scope>
</reference>
<protein>
    <submittedName>
        <fullName evidence="2">Uncharacterized protein</fullName>
    </submittedName>
</protein>